<evidence type="ECO:0000259" key="2">
    <source>
        <dbReference type="Pfam" id="PF01037"/>
    </source>
</evidence>
<evidence type="ECO:0000256" key="1">
    <source>
        <dbReference type="SAM" id="MobiDB-lite"/>
    </source>
</evidence>
<comment type="caution">
    <text evidence="3">The sequence shown here is derived from an EMBL/GenBank/DDBJ whole genome shotgun (WGS) entry which is preliminary data.</text>
</comment>
<organism evidence="3 4">
    <name type="scientific">Kordiimonas sediminis</name>
    <dbReference type="NCBI Taxonomy" id="1735581"/>
    <lineage>
        <taxon>Bacteria</taxon>
        <taxon>Pseudomonadati</taxon>
        <taxon>Pseudomonadota</taxon>
        <taxon>Alphaproteobacteria</taxon>
        <taxon>Kordiimonadales</taxon>
        <taxon>Kordiimonadaceae</taxon>
        <taxon>Kordiimonas</taxon>
    </lineage>
</organism>
<dbReference type="RefSeq" id="WP_191249896.1">
    <property type="nucleotide sequence ID" value="NZ_BNCI01000001.1"/>
</dbReference>
<sequence>MEISSIPSQKKPRRRGKQVEEPTVRAFIMIGLKHQDDATLQEFEKYLHTSAEVVTFTMVSGQYDYMLDVRSTSLEKIHTFREACISNYPAVQTTCTLIALG</sequence>
<protein>
    <recommendedName>
        <fullName evidence="2">Transcription regulator AsnC/Lrp ligand binding domain-containing protein</fullName>
    </recommendedName>
</protein>
<reference evidence="3" key="2">
    <citation type="submission" date="2020-09" db="EMBL/GenBank/DDBJ databases">
        <authorList>
            <person name="Sun Q."/>
            <person name="Kim S."/>
        </authorList>
    </citation>
    <scope>NUCLEOTIDE SEQUENCE</scope>
    <source>
        <strain evidence="3">KCTC 42590</strain>
    </source>
</reference>
<dbReference type="Gene3D" id="3.30.70.920">
    <property type="match status" value="1"/>
</dbReference>
<evidence type="ECO:0000313" key="4">
    <source>
        <dbReference type="Proteomes" id="UP000630923"/>
    </source>
</evidence>
<reference evidence="3" key="1">
    <citation type="journal article" date="2014" name="Int. J. Syst. Evol. Microbiol.">
        <title>Complete genome sequence of Corynebacterium casei LMG S-19264T (=DSM 44701T), isolated from a smear-ripened cheese.</title>
        <authorList>
            <consortium name="US DOE Joint Genome Institute (JGI-PGF)"/>
            <person name="Walter F."/>
            <person name="Albersmeier A."/>
            <person name="Kalinowski J."/>
            <person name="Ruckert C."/>
        </authorList>
    </citation>
    <scope>NUCLEOTIDE SEQUENCE</scope>
    <source>
        <strain evidence="3">KCTC 42590</strain>
    </source>
</reference>
<dbReference type="Pfam" id="PF01037">
    <property type="entry name" value="AsnC_trans_reg"/>
    <property type="match status" value="1"/>
</dbReference>
<dbReference type="InterPro" id="IPR019887">
    <property type="entry name" value="Tscrpt_reg_AsnC/Lrp_C"/>
</dbReference>
<dbReference type="AlphaFoldDB" id="A0A919E4P1"/>
<gene>
    <name evidence="3" type="ORF">GCM10017044_04160</name>
</gene>
<evidence type="ECO:0000313" key="3">
    <source>
        <dbReference type="EMBL" id="GHF13337.1"/>
    </source>
</evidence>
<keyword evidence="4" id="KW-1185">Reference proteome</keyword>
<proteinExistence type="predicted"/>
<name>A0A919E4P1_9PROT</name>
<dbReference type="EMBL" id="BNCI01000001">
    <property type="protein sequence ID" value="GHF13337.1"/>
    <property type="molecule type" value="Genomic_DNA"/>
</dbReference>
<feature type="region of interest" description="Disordered" evidence="1">
    <location>
        <begin position="1"/>
        <end position="20"/>
    </location>
</feature>
<dbReference type="SUPFAM" id="SSF54909">
    <property type="entry name" value="Dimeric alpha+beta barrel"/>
    <property type="match status" value="1"/>
</dbReference>
<feature type="domain" description="Transcription regulator AsnC/Lrp ligand binding" evidence="2">
    <location>
        <begin position="28"/>
        <end position="100"/>
    </location>
</feature>
<accession>A0A919E4P1</accession>
<dbReference type="Proteomes" id="UP000630923">
    <property type="component" value="Unassembled WGS sequence"/>
</dbReference>
<dbReference type="InterPro" id="IPR011008">
    <property type="entry name" value="Dimeric_a/b-barrel"/>
</dbReference>